<organism evidence="1 2">
    <name type="scientific">Gossypium australe</name>
    <dbReference type="NCBI Taxonomy" id="47621"/>
    <lineage>
        <taxon>Eukaryota</taxon>
        <taxon>Viridiplantae</taxon>
        <taxon>Streptophyta</taxon>
        <taxon>Embryophyta</taxon>
        <taxon>Tracheophyta</taxon>
        <taxon>Spermatophyta</taxon>
        <taxon>Magnoliopsida</taxon>
        <taxon>eudicotyledons</taxon>
        <taxon>Gunneridae</taxon>
        <taxon>Pentapetalae</taxon>
        <taxon>rosids</taxon>
        <taxon>malvids</taxon>
        <taxon>Malvales</taxon>
        <taxon>Malvaceae</taxon>
        <taxon>Malvoideae</taxon>
        <taxon>Gossypium</taxon>
    </lineage>
</organism>
<reference evidence="2" key="1">
    <citation type="journal article" date="2019" name="Plant Biotechnol. J.">
        <title>Genome sequencing of the Australian wild diploid species Gossypium australe highlights disease resistance and delayed gland morphogenesis.</title>
        <authorList>
            <person name="Cai Y."/>
            <person name="Cai X."/>
            <person name="Wang Q."/>
            <person name="Wang P."/>
            <person name="Zhang Y."/>
            <person name="Cai C."/>
            <person name="Xu Y."/>
            <person name="Wang K."/>
            <person name="Zhou Z."/>
            <person name="Wang C."/>
            <person name="Geng S."/>
            <person name="Li B."/>
            <person name="Dong Q."/>
            <person name="Hou Y."/>
            <person name="Wang H."/>
            <person name="Ai P."/>
            <person name="Liu Z."/>
            <person name="Yi F."/>
            <person name="Sun M."/>
            <person name="An G."/>
            <person name="Cheng J."/>
            <person name="Zhang Y."/>
            <person name="Shi Q."/>
            <person name="Xie Y."/>
            <person name="Shi X."/>
            <person name="Chang Y."/>
            <person name="Huang F."/>
            <person name="Chen Y."/>
            <person name="Hong S."/>
            <person name="Mi L."/>
            <person name="Sun Q."/>
            <person name="Zhang L."/>
            <person name="Zhou B."/>
            <person name="Peng R."/>
            <person name="Zhang X."/>
            <person name="Liu F."/>
        </authorList>
    </citation>
    <scope>NUCLEOTIDE SEQUENCE [LARGE SCALE GENOMIC DNA]</scope>
    <source>
        <strain evidence="2">cv. PA1801</strain>
    </source>
</reference>
<keyword evidence="2" id="KW-1185">Reference proteome</keyword>
<dbReference type="OrthoDB" id="1736806at2759"/>
<protein>
    <submittedName>
        <fullName evidence="1">Integrase, catalytic core</fullName>
    </submittedName>
</protein>
<dbReference type="EMBL" id="SMMG02000005">
    <property type="protein sequence ID" value="KAA3474606.1"/>
    <property type="molecule type" value="Genomic_DNA"/>
</dbReference>
<evidence type="ECO:0000313" key="1">
    <source>
        <dbReference type="EMBL" id="KAA3474606.1"/>
    </source>
</evidence>
<gene>
    <name evidence="1" type="ORF">EPI10_024875</name>
</gene>
<evidence type="ECO:0000313" key="2">
    <source>
        <dbReference type="Proteomes" id="UP000325315"/>
    </source>
</evidence>
<sequence length="97" mass="11286">MTDLRAMFARLSLVDDGGLLAELKMKPTLANEIKAKTPLDVEDDKTKEFGFNDDEILRYCEPNDKELKQTILWKTYASPYAMYLEGNKVYRDVKKLY</sequence>
<dbReference type="AlphaFoldDB" id="A0A5B6W015"/>
<name>A0A5B6W015_9ROSI</name>
<proteinExistence type="predicted"/>
<accession>A0A5B6W015</accession>
<dbReference type="Proteomes" id="UP000325315">
    <property type="component" value="Unassembled WGS sequence"/>
</dbReference>
<comment type="caution">
    <text evidence="1">The sequence shown here is derived from an EMBL/GenBank/DDBJ whole genome shotgun (WGS) entry which is preliminary data.</text>
</comment>